<evidence type="ECO:0000313" key="3">
    <source>
        <dbReference type="Proteomes" id="UP000796761"/>
    </source>
</evidence>
<feature type="non-terminal residue" evidence="2">
    <location>
        <position position="1"/>
    </location>
</feature>
<protein>
    <submittedName>
        <fullName evidence="2">Uncharacterized protein</fullName>
    </submittedName>
</protein>
<organism evidence="2 3">
    <name type="scientific">Zosterops borbonicus</name>
    <dbReference type="NCBI Taxonomy" id="364589"/>
    <lineage>
        <taxon>Eukaryota</taxon>
        <taxon>Metazoa</taxon>
        <taxon>Chordata</taxon>
        <taxon>Craniata</taxon>
        <taxon>Vertebrata</taxon>
        <taxon>Euteleostomi</taxon>
        <taxon>Archelosauria</taxon>
        <taxon>Archosauria</taxon>
        <taxon>Dinosauria</taxon>
        <taxon>Saurischia</taxon>
        <taxon>Theropoda</taxon>
        <taxon>Coelurosauria</taxon>
        <taxon>Aves</taxon>
        <taxon>Neognathae</taxon>
        <taxon>Neoaves</taxon>
        <taxon>Telluraves</taxon>
        <taxon>Australaves</taxon>
        <taxon>Passeriformes</taxon>
        <taxon>Sylvioidea</taxon>
        <taxon>Zosteropidae</taxon>
        <taxon>Zosterops</taxon>
    </lineage>
</organism>
<sequence>MKHFGRVYAEEENQVSSKRKSTIKGKKELEKVVAFSELHIPAGLAKNANDILAWSSNDVASRTRAGIVPLYWALLRLNPKPCVQFWAPPDKKDTEGLEHVQRRATKRKGGVGLLADFKDPTKKANNQSLI</sequence>
<evidence type="ECO:0000313" key="2">
    <source>
        <dbReference type="EMBL" id="TRZ07107.1"/>
    </source>
</evidence>
<dbReference type="EMBL" id="SWJQ01001965">
    <property type="protein sequence ID" value="TRZ07107.1"/>
    <property type="molecule type" value="Genomic_DNA"/>
</dbReference>
<feature type="region of interest" description="Disordered" evidence="1">
    <location>
        <begin position="1"/>
        <end position="22"/>
    </location>
</feature>
<evidence type="ECO:0000256" key="1">
    <source>
        <dbReference type="SAM" id="MobiDB-lite"/>
    </source>
</evidence>
<feature type="region of interest" description="Disordered" evidence="1">
    <location>
        <begin position="111"/>
        <end position="130"/>
    </location>
</feature>
<keyword evidence="3" id="KW-1185">Reference proteome</keyword>
<gene>
    <name evidence="2" type="ORF">HGM15179_020000</name>
</gene>
<accession>A0A8K1D8K9</accession>
<proteinExistence type="predicted"/>
<dbReference type="Proteomes" id="UP000796761">
    <property type="component" value="Unassembled WGS sequence"/>
</dbReference>
<reference evidence="2" key="1">
    <citation type="submission" date="2019-04" db="EMBL/GenBank/DDBJ databases">
        <title>Genome assembly of Zosterops borbonicus 15179.</title>
        <authorList>
            <person name="Leroy T."/>
            <person name="Anselmetti Y."/>
            <person name="Tilak M.-K."/>
            <person name="Nabholz B."/>
        </authorList>
    </citation>
    <scope>NUCLEOTIDE SEQUENCE</scope>
    <source>
        <strain evidence="2">HGM_15179</strain>
        <tissue evidence="2">Muscle</tissue>
    </source>
</reference>
<comment type="caution">
    <text evidence="2">The sequence shown here is derived from an EMBL/GenBank/DDBJ whole genome shotgun (WGS) entry which is preliminary data.</text>
</comment>
<dbReference type="AlphaFoldDB" id="A0A8K1D8K9"/>
<name>A0A8K1D8K9_9PASS</name>